<keyword evidence="3" id="KW-1185">Reference proteome</keyword>
<dbReference type="EMBL" id="CP025096">
    <property type="protein sequence ID" value="AUD04195.1"/>
    <property type="molecule type" value="Genomic_DNA"/>
</dbReference>
<evidence type="ECO:0000313" key="3">
    <source>
        <dbReference type="Proteomes" id="UP000232883"/>
    </source>
</evidence>
<feature type="compositionally biased region" description="Polar residues" evidence="1">
    <location>
        <begin position="9"/>
        <end position="18"/>
    </location>
</feature>
<feature type="compositionally biased region" description="Polar residues" evidence="1">
    <location>
        <begin position="28"/>
        <end position="43"/>
    </location>
</feature>
<dbReference type="Proteomes" id="UP000232883">
    <property type="component" value="Chromosome"/>
</dbReference>
<dbReference type="AlphaFoldDB" id="A0A2K8Z2W3"/>
<organism evidence="2 3">
    <name type="scientific">Spirosoma pollinicola</name>
    <dbReference type="NCBI Taxonomy" id="2057025"/>
    <lineage>
        <taxon>Bacteria</taxon>
        <taxon>Pseudomonadati</taxon>
        <taxon>Bacteroidota</taxon>
        <taxon>Cytophagia</taxon>
        <taxon>Cytophagales</taxon>
        <taxon>Cytophagaceae</taxon>
        <taxon>Spirosoma</taxon>
    </lineage>
</organism>
<evidence type="ECO:0000313" key="2">
    <source>
        <dbReference type="EMBL" id="AUD04195.1"/>
    </source>
</evidence>
<proteinExistence type="predicted"/>
<accession>A0A2K8Z2W3</accession>
<sequence>MKNRPKSFPASSTFNEFLTQLKEEDRVSNSGEDIPSTGSQSLHNPIDKNESSNSNRVDTSSDDQEKVNKIDAFSQEIHTEKDVETSPNTNNVISVNSTDQIADSLVKTESVKRTRSNSHEVSAAKSVPTSLAELTKLLENLPTAQVTRQRFSRDEMQIRLSADLSLALRNFLPYLSLINPTSNFHIDDLVNHLVRQFVLINLESIQQMGNRLAKAETSRQLQINESLRSIERK</sequence>
<evidence type="ECO:0000256" key="1">
    <source>
        <dbReference type="SAM" id="MobiDB-lite"/>
    </source>
</evidence>
<name>A0A2K8Z2W3_9BACT</name>
<dbReference type="KEGG" id="spir:CWM47_21560"/>
<gene>
    <name evidence="2" type="ORF">CWM47_21560</name>
</gene>
<protein>
    <submittedName>
        <fullName evidence="2">Uncharacterized protein</fullName>
    </submittedName>
</protein>
<feature type="region of interest" description="Disordered" evidence="1">
    <location>
        <begin position="1"/>
        <end position="68"/>
    </location>
</feature>
<reference evidence="2 3" key="1">
    <citation type="submission" date="2017-11" db="EMBL/GenBank/DDBJ databases">
        <title>Taxonomic description and genome sequences of Spirosoma HA7 sp. nov., isolated from pollen microhabitat of Corylus avellana.</title>
        <authorList>
            <person name="Ambika Manirajan B."/>
            <person name="Suarez C."/>
            <person name="Ratering S."/>
            <person name="Geissler-Plaum R."/>
            <person name="Cardinale M."/>
            <person name="Sylvia S."/>
        </authorList>
    </citation>
    <scope>NUCLEOTIDE SEQUENCE [LARGE SCALE GENOMIC DNA]</scope>
    <source>
        <strain evidence="2 3">HA7</strain>
    </source>
</reference>
<dbReference type="RefSeq" id="WP_100990261.1">
    <property type="nucleotide sequence ID" value="NZ_CP025096.1"/>
</dbReference>